<dbReference type="SUPFAM" id="SSF46785">
    <property type="entry name" value="Winged helix' DNA-binding domain"/>
    <property type="match status" value="1"/>
</dbReference>
<evidence type="ECO:0000313" key="6">
    <source>
        <dbReference type="EMBL" id="MDR4126861.1"/>
    </source>
</evidence>
<proteinExistence type="predicted"/>
<keyword evidence="1" id="KW-0805">Transcription regulation</keyword>
<dbReference type="PROSITE" id="PS51077">
    <property type="entry name" value="HTH_ICLR"/>
    <property type="match status" value="1"/>
</dbReference>
<dbReference type="InterPro" id="IPR005471">
    <property type="entry name" value="Tscrpt_reg_IclR_N"/>
</dbReference>
<organism evidence="6 7">
    <name type="scientific">Yanghanlia caeni</name>
    <dbReference type="NCBI Taxonomy" id="3064283"/>
    <lineage>
        <taxon>Bacteria</taxon>
        <taxon>Pseudomonadati</taxon>
        <taxon>Pseudomonadota</taxon>
        <taxon>Betaproteobacteria</taxon>
        <taxon>Burkholderiales</taxon>
        <taxon>Alcaligenaceae</taxon>
        <taxon>Yanghanlia</taxon>
    </lineage>
</organism>
<reference evidence="6 7" key="1">
    <citation type="submission" date="2023-08" db="EMBL/GenBank/DDBJ databases">
        <title>Alcaligenaceae gen. nov., a novel taxon isolated from the sludge of Yixing Pesticide Factory.</title>
        <authorList>
            <person name="Ruan L."/>
        </authorList>
    </citation>
    <scope>NUCLEOTIDE SEQUENCE [LARGE SCALE GENOMIC DNA]</scope>
    <source>
        <strain evidence="6 7">LG-2</strain>
    </source>
</reference>
<dbReference type="Pfam" id="PF09339">
    <property type="entry name" value="HTH_IclR"/>
    <property type="match status" value="1"/>
</dbReference>
<dbReference type="InterPro" id="IPR036390">
    <property type="entry name" value="WH_DNA-bd_sf"/>
</dbReference>
<feature type="domain" description="HTH iclR-type" evidence="4">
    <location>
        <begin position="18"/>
        <end position="80"/>
    </location>
</feature>
<dbReference type="InterPro" id="IPR014757">
    <property type="entry name" value="Tscrpt_reg_IclR_C"/>
</dbReference>
<accession>A0ABU1D936</accession>
<comment type="caution">
    <text evidence="6">The sequence shown here is derived from an EMBL/GenBank/DDBJ whole genome shotgun (WGS) entry which is preliminary data.</text>
</comment>
<dbReference type="Proteomes" id="UP001232156">
    <property type="component" value="Unassembled WGS sequence"/>
</dbReference>
<dbReference type="InterPro" id="IPR050707">
    <property type="entry name" value="HTH_MetabolicPath_Reg"/>
</dbReference>
<dbReference type="EMBL" id="JAUZQE010000039">
    <property type="protein sequence ID" value="MDR4126861.1"/>
    <property type="molecule type" value="Genomic_DNA"/>
</dbReference>
<dbReference type="SUPFAM" id="SSF55781">
    <property type="entry name" value="GAF domain-like"/>
    <property type="match status" value="1"/>
</dbReference>
<keyword evidence="7" id="KW-1185">Reference proteome</keyword>
<dbReference type="InterPro" id="IPR036388">
    <property type="entry name" value="WH-like_DNA-bd_sf"/>
</dbReference>
<dbReference type="PANTHER" id="PTHR30136:SF8">
    <property type="entry name" value="TRANSCRIPTIONAL REGULATORY PROTEIN"/>
    <property type="match status" value="1"/>
</dbReference>
<evidence type="ECO:0000259" key="4">
    <source>
        <dbReference type="PROSITE" id="PS51077"/>
    </source>
</evidence>
<sequence>MQSSKARTAGTTDSQRGIQSVETGFPLLAALVEAAQPLTLRDLSARAGMTSAKAHPYLVSFIRVGLVQQDAATGRYELGPFALQMGLVGLQRSHPVRTALPFVDALADEVGHTLGIAVLGSHGPTMVHIREARYPVHVNMRSGTVMSMLHTATGRVFVAWLEPGVAQHYIDREHDDENVLASIDPPVRTQEEIARIAHEVRTAGIARALGNPLPGIDALSVPVFDHSGRLAMALTCLGPASLFDADPDGRIAQPLRACAARISQQLGYRRGE</sequence>
<gene>
    <name evidence="6" type="ORF">Q8947_12815</name>
</gene>
<dbReference type="Gene3D" id="1.10.10.10">
    <property type="entry name" value="Winged helix-like DNA-binding domain superfamily/Winged helix DNA-binding domain"/>
    <property type="match status" value="1"/>
</dbReference>
<evidence type="ECO:0000313" key="7">
    <source>
        <dbReference type="Proteomes" id="UP001232156"/>
    </source>
</evidence>
<name>A0ABU1D936_9BURK</name>
<dbReference type="SMART" id="SM00346">
    <property type="entry name" value="HTH_ICLR"/>
    <property type="match status" value="1"/>
</dbReference>
<keyword evidence="3" id="KW-0804">Transcription</keyword>
<evidence type="ECO:0000256" key="2">
    <source>
        <dbReference type="ARBA" id="ARBA00023125"/>
    </source>
</evidence>
<evidence type="ECO:0000259" key="5">
    <source>
        <dbReference type="PROSITE" id="PS51078"/>
    </source>
</evidence>
<evidence type="ECO:0000256" key="3">
    <source>
        <dbReference type="ARBA" id="ARBA00023163"/>
    </source>
</evidence>
<keyword evidence="2" id="KW-0238">DNA-binding</keyword>
<dbReference type="Gene3D" id="3.30.450.40">
    <property type="match status" value="1"/>
</dbReference>
<feature type="domain" description="IclR-ED" evidence="5">
    <location>
        <begin position="81"/>
        <end position="268"/>
    </location>
</feature>
<dbReference type="PROSITE" id="PS51078">
    <property type="entry name" value="ICLR_ED"/>
    <property type="match status" value="1"/>
</dbReference>
<dbReference type="RefSeq" id="WP_165278277.1">
    <property type="nucleotide sequence ID" value="NZ_JAUZQE010000039.1"/>
</dbReference>
<dbReference type="Pfam" id="PF01614">
    <property type="entry name" value="IclR_C"/>
    <property type="match status" value="1"/>
</dbReference>
<evidence type="ECO:0000256" key="1">
    <source>
        <dbReference type="ARBA" id="ARBA00023015"/>
    </source>
</evidence>
<dbReference type="InterPro" id="IPR029016">
    <property type="entry name" value="GAF-like_dom_sf"/>
</dbReference>
<dbReference type="PANTHER" id="PTHR30136">
    <property type="entry name" value="HELIX-TURN-HELIX TRANSCRIPTIONAL REGULATOR, ICLR FAMILY"/>
    <property type="match status" value="1"/>
</dbReference>
<protein>
    <submittedName>
        <fullName evidence="6">IclR family transcriptional regulator</fullName>
    </submittedName>
</protein>